<feature type="coiled-coil region" evidence="2">
    <location>
        <begin position="94"/>
        <end position="181"/>
    </location>
</feature>
<evidence type="ECO:0000256" key="1">
    <source>
        <dbReference type="ARBA" id="ARBA00043985"/>
    </source>
</evidence>
<dbReference type="PANTHER" id="PTHR31088:SF6">
    <property type="entry name" value="PHAGE SHOCK PROTEIN A"/>
    <property type="match status" value="1"/>
</dbReference>
<dbReference type="Proteomes" id="UP001230156">
    <property type="component" value="Unassembled WGS sequence"/>
</dbReference>
<name>A0ABU0YGZ4_9PROT</name>
<dbReference type="InterPro" id="IPR014319">
    <property type="entry name" value="Phageshock_PspA"/>
</dbReference>
<sequence>MGIFSRLSDIVNANINSLLDHAEDPEKMVRLMIQEMEDTLVEVRSAAVRTITEKKEIQRRLDQIAAAEADWAEKAEFAISKGRDDLAKGALLAKRKLSETAKQMEGEQKAVEEALARHDEDLARLQAKLAEAKAKEKALTIRMATAKKRVQMRQSYADGRVDDALARFEALHRRIDELEGKAEVFDMGKTKSLEDEFATLEAETGLDAELDALKQRLNK</sequence>
<protein>
    <submittedName>
        <fullName evidence="3">Phage shock protein PspA</fullName>
    </submittedName>
</protein>
<proteinExistence type="inferred from homology"/>
<organism evidence="3 4">
    <name type="scientific">Dongia sedimenti</name>
    <dbReference type="NCBI Taxonomy" id="3064282"/>
    <lineage>
        <taxon>Bacteria</taxon>
        <taxon>Pseudomonadati</taxon>
        <taxon>Pseudomonadota</taxon>
        <taxon>Alphaproteobacteria</taxon>
        <taxon>Rhodospirillales</taxon>
        <taxon>Dongiaceae</taxon>
        <taxon>Dongia</taxon>
    </lineage>
</organism>
<gene>
    <name evidence="3" type="primary">pspA</name>
    <name evidence="3" type="ORF">Q8A70_01475</name>
</gene>
<dbReference type="PANTHER" id="PTHR31088">
    <property type="entry name" value="MEMBRANE-ASSOCIATED PROTEIN VIPP1, CHLOROPLASTIC"/>
    <property type="match status" value="1"/>
</dbReference>
<evidence type="ECO:0000313" key="4">
    <source>
        <dbReference type="Proteomes" id="UP001230156"/>
    </source>
</evidence>
<dbReference type="Pfam" id="PF04012">
    <property type="entry name" value="PspA_IM30"/>
    <property type="match status" value="1"/>
</dbReference>
<evidence type="ECO:0000313" key="3">
    <source>
        <dbReference type="EMBL" id="MDQ7246311.1"/>
    </source>
</evidence>
<dbReference type="NCBIfam" id="TIGR02977">
    <property type="entry name" value="phageshock_pspA"/>
    <property type="match status" value="1"/>
</dbReference>
<dbReference type="InterPro" id="IPR007157">
    <property type="entry name" value="PspA_VIPP1"/>
</dbReference>
<dbReference type="RefSeq" id="WP_379953690.1">
    <property type="nucleotide sequence ID" value="NZ_JAUYVI010000001.1"/>
</dbReference>
<comment type="caution">
    <text evidence="3">The sequence shown here is derived from an EMBL/GenBank/DDBJ whole genome shotgun (WGS) entry which is preliminary data.</text>
</comment>
<keyword evidence="4" id="KW-1185">Reference proteome</keyword>
<comment type="similarity">
    <text evidence="1">Belongs to the PspA/Vipp/IM30 family.</text>
</comment>
<keyword evidence="2" id="KW-0175">Coiled coil</keyword>
<accession>A0ABU0YGZ4</accession>
<dbReference type="EMBL" id="JAUYVI010000001">
    <property type="protein sequence ID" value="MDQ7246311.1"/>
    <property type="molecule type" value="Genomic_DNA"/>
</dbReference>
<reference evidence="4" key="1">
    <citation type="submission" date="2023-08" db="EMBL/GenBank/DDBJ databases">
        <title>Rhodospirillaceae gen. nov., a novel taxon isolated from the Yangtze River Yuezi River estuary sludge.</title>
        <authorList>
            <person name="Ruan L."/>
        </authorList>
    </citation>
    <scope>NUCLEOTIDE SEQUENCE [LARGE SCALE GENOMIC DNA]</scope>
    <source>
        <strain evidence="4">R-7</strain>
    </source>
</reference>
<evidence type="ECO:0000256" key="2">
    <source>
        <dbReference type="SAM" id="Coils"/>
    </source>
</evidence>